<dbReference type="AlphaFoldDB" id="X6MS35"/>
<feature type="coiled-coil region" evidence="1">
    <location>
        <begin position="89"/>
        <end position="123"/>
    </location>
</feature>
<feature type="compositionally biased region" description="Acidic residues" evidence="2">
    <location>
        <begin position="156"/>
        <end position="166"/>
    </location>
</feature>
<sequence length="934" mass="109289">MREQMEYLENELITKQKELNDFARKSEVEMQKWKDSNALLAKELQQCKNELNSKANCNPKKKFSVQANHLNNNNNSHIDSEMLSLKKALKEMELKEKKYLTRIQSLENMEKSLKQKLEKTKLGNLHSAKSKKQAFAKHANLTNLQKSNPLKHESDNESDNDNEDGNINENGHENCDLSFIETLNENAGNDKKNTKTNDLPLDNTTNNDLERQVKLLQNQIRILEQGKFNLEETCAKLSLTCKSNDQFKEEIAIQLKDYQKQLCCKDEIIDHLNQQLALQKQCQCQAKENHQNNNNNNTQSKQEHGHLFANEKAAIEIPSIKQTNPIEAKTSSNWNELGSVKNKLDALTLENEKLTKDELMDQVVSQQQLKQNLELVTMECAKLRQEVQRCKLESDTISKKTTQNDILALVKNLEDKNEELFNRVKILSQDKDNLSKFVEQMKLGRKDSINKFGVCYKIIFLYMYFLLVVDNKSQYVEQLNNQMQNLQAMFDEKLTELRQKTKENLELSRELESTKLQWTSASEELNDIKICYEKCTYETMELKNEIALQKNKEKELKHLCMTLDESRICTEQKLEDLLSENRHLKEKITTKYQIEIQHYEEKVKQLEGKAEELKQALTDFSLSKDSCERELDNKLEIIESLKHQMITLVNDKQQTNSVLFTAQTQMKELQKSNVSFQHESKRLQEQLSMLTSRSEKMCKESHLKTEQILSLSQDLETIAKENEYLQKQLSLAMNDKDGIKLETQRLVNKIIFLENKIKMMETEHRQLLQNYEKIRDENNHYQVIEKDFVKYKHQHLIEAETLMAQMKTRQDRVTFLENECLQLQMNLQTLQKQNQQLTKALEKATHDAERTHQIAHPLTKDFSTSCKQSSLTTCENDNHKSLITILTNEKQQLIKQIQLLQTEKEITFSKLQKAEQQADKLNRMLQTAKTQPTN</sequence>
<dbReference type="Proteomes" id="UP000023152">
    <property type="component" value="Unassembled WGS sequence"/>
</dbReference>
<reference evidence="3 4" key="1">
    <citation type="journal article" date="2013" name="Curr. Biol.">
        <title>The Genome of the Foraminiferan Reticulomyxa filosa.</title>
        <authorList>
            <person name="Glockner G."/>
            <person name="Hulsmann N."/>
            <person name="Schleicher M."/>
            <person name="Noegel A.A."/>
            <person name="Eichinger L."/>
            <person name="Gallinger C."/>
            <person name="Pawlowski J."/>
            <person name="Sierra R."/>
            <person name="Euteneuer U."/>
            <person name="Pillet L."/>
            <person name="Moustafa A."/>
            <person name="Platzer M."/>
            <person name="Groth M."/>
            <person name="Szafranski K."/>
            <person name="Schliwa M."/>
        </authorList>
    </citation>
    <scope>NUCLEOTIDE SEQUENCE [LARGE SCALE GENOMIC DNA]</scope>
</reference>
<gene>
    <name evidence="3" type="ORF">RFI_20863</name>
</gene>
<dbReference type="SUPFAM" id="SSF90257">
    <property type="entry name" value="Myosin rod fragments"/>
    <property type="match status" value="1"/>
</dbReference>
<feature type="region of interest" description="Disordered" evidence="2">
    <location>
        <begin position="140"/>
        <end position="171"/>
    </location>
</feature>
<accession>X6MS35</accession>
<evidence type="ECO:0000313" key="4">
    <source>
        <dbReference type="Proteomes" id="UP000023152"/>
    </source>
</evidence>
<keyword evidence="1" id="KW-0175">Coiled coil</keyword>
<feature type="coiled-coil region" evidence="1">
    <location>
        <begin position="743"/>
        <end position="847"/>
    </location>
</feature>
<feature type="coiled-coil region" evidence="1">
    <location>
        <begin position="876"/>
        <end position="931"/>
    </location>
</feature>
<feature type="coiled-coil region" evidence="1">
    <location>
        <begin position="206"/>
        <end position="233"/>
    </location>
</feature>
<feature type="coiled-coil region" evidence="1">
    <location>
        <begin position="337"/>
        <end position="430"/>
    </location>
</feature>
<name>X6MS35_RETFI</name>
<organism evidence="3 4">
    <name type="scientific">Reticulomyxa filosa</name>
    <dbReference type="NCBI Taxonomy" id="46433"/>
    <lineage>
        <taxon>Eukaryota</taxon>
        <taxon>Sar</taxon>
        <taxon>Rhizaria</taxon>
        <taxon>Retaria</taxon>
        <taxon>Foraminifera</taxon>
        <taxon>Monothalamids</taxon>
        <taxon>Reticulomyxidae</taxon>
        <taxon>Reticulomyxa</taxon>
    </lineage>
</organism>
<keyword evidence="4" id="KW-1185">Reference proteome</keyword>
<evidence type="ECO:0000256" key="2">
    <source>
        <dbReference type="SAM" id="MobiDB-lite"/>
    </source>
</evidence>
<dbReference type="EMBL" id="ASPP01018215">
    <property type="protein sequence ID" value="ETO16476.1"/>
    <property type="molecule type" value="Genomic_DNA"/>
</dbReference>
<evidence type="ECO:0000256" key="1">
    <source>
        <dbReference type="SAM" id="Coils"/>
    </source>
</evidence>
<feature type="coiled-coil region" evidence="1">
    <location>
        <begin position="469"/>
        <end position="686"/>
    </location>
</feature>
<proteinExistence type="predicted"/>
<comment type="caution">
    <text evidence="3">The sequence shown here is derived from an EMBL/GenBank/DDBJ whole genome shotgun (WGS) entry which is preliminary data.</text>
</comment>
<feature type="coiled-coil region" evidence="1">
    <location>
        <begin position="5"/>
        <end position="50"/>
    </location>
</feature>
<protein>
    <submittedName>
        <fullName evidence="3">Uncharacterized protein</fullName>
    </submittedName>
</protein>
<evidence type="ECO:0000313" key="3">
    <source>
        <dbReference type="EMBL" id="ETO16476.1"/>
    </source>
</evidence>